<name>A0ABS9ADY7_9GAMM</name>
<comment type="caution">
    <text evidence="1">The sequence shown here is derived from an EMBL/GenBank/DDBJ whole genome shotgun (WGS) entry which is preliminary data.</text>
</comment>
<dbReference type="PROSITE" id="PS51257">
    <property type="entry name" value="PROKAR_LIPOPROTEIN"/>
    <property type="match status" value="1"/>
</dbReference>
<evidence type="ECO:0008006" key="3">
    <source>
        <dbReference type="Google" id="ProtNLM"/>
    </source>
</evidence>
<evidence type="ECO:0000313" key="2">
    <source>
        <dbReference type="Proteomes" id="UP001320122"/>
    </source>
</evidence>
<protein>
    <recommendedName>
        <fullName evidence="3">Lipoprotein</fullName>
    </recommendedName>
</protein>
<sequence>MIRFSTLGAVSVSTLTAVLLTGCVAYSSGGDYSRSHAPGGYGIPPGHMPPPGECRIWYHDSPPGQQPPPGDCYDMQRRVPPGAALIRG</sequence>
<accession>A0ABS9ADY7</accession>
<dbReference type="Proteomes" id="UP001320122">
    <property type="component" value="Unassembled WGS sequence"/>
</dbReference>
<proteinExistence type="predicted"/>
<reference evidence="1 2" key="1">
    <citation type="journal article" date="2021" name="Front. Microbiol.">
        <title>Aerobic Denitrification and Heterotrophic Sulfur Oxidation in the Genus Halomonas Revealed by Six Novel Species Characterizations and Genome-Based Analysis.</title>
        <authorList>
            <person name="Wang L."/>
            <person name="Shao Z."/>
        </authorList>
    </citation>
    <scope>NUCLEOTIDE SEQUENCE [LARGE SCALE GENOMIC DNA]</scope>
    <source>
        <strain evidence="1 2">MCCC 1A11036</strain>
    </source>
</reference>
<dbReference type="EMBL" id="JABFTT010000005">
    <property type="protein sequence ID" value="MCE8019925.1"/>
    <property type="molecule type" value="Genomic_DNA"/>
</dbReference>
<organism evidence="1 2">
    <name type="scientific">Billgrantia zhangzhouensis</name>
    <dbReference type="NCBI Taxonomy" id="2733481"/>
    <lineage>
        <taxon>Bacteria</taxon>
        <taxon>Pseudomonadati</taxon>
        <taxon>Pseudomonadota</taxon>
        <taxon>Gammaproteobacteria</taxon>
        <taxon>Oceanospirillales</taxon>
        <taxon>Halomonadaceae</taxon>
        <taxon>Billgrantia</taxon>
    </lineage>
</organism>
<evidence type="ECO:0000313" key="1">
    <source>
        <dbReference type="EMBL" id="MCE8019925.1"/>
    </source>
</evidence>
<keyword evidence="2" id="KW-1185">Reference proteome</keyword>
<dbReference type="RefSeq" id="WP_234273305.1">
    <property type="nucleotide sequence ID" value="NZ_JABFTT010000005.1"/>
</dbReference>
<gene>
    <name evidence="1" type="ORF">HOP51_07330</name>
</gene>